<dbReference type="EMBL" id="JMIW01000001">
    <property type="protein sequence ID" value="KEO91900.1"/>
    <property type="molecule type" value="Genomic_DNA"/>
</dbReference>
<feature type="chain" id="PRO_5001697169" description="Cytochrome C" evidence="2">
    <location>
        <begin position="27"/>
        <end position="172"/>
    </location>
</feature>
<dbReference type="PROSITE" id="PS51257">
    <property type="entry name" value="PROKAR_LIPOPROTEIN"/>
    <property type="match status" value="1"/>
</dbReference>
<feature type="region of interest" description="Disordered" evidence="1">
    <location>
        <begin position="27"/>
        <end position="46"/>
    </location>
</feature>
<dbReference type="AlphaFoldDB" id="A0A074MGF0"/>
<sequence>MARTPSLSVFAAVSAFALLAACSGGAGNGAEETAEETAAPAGDAPAEIKQRQDNFEAIGDSFKAIREQLETDAPDFAVITPAAADINERLKRLPDLFPAGSSMEAGYDTEALAVIWEDPEGFAKAIENGIAASEDMMAAAATGDPEAVRGQVGNLGKNGCKACHDKYRVDDD</sequence>
<dbReference type="InterPro" id="IPR010980">
    <property type="entry name" value="Cyt_c/b562"/>
</dbReference>
<dbReference type="Pfam" id="PF01322">
    <property type="entry name" value="Cytochrom_C_2"/>
    <property type="match status" value="1"/>
</dbReference>
<dbReference type="PROSITE" id="PS51009">
    <property type="entry name" value="CYTCII"/>
    <property type="match status" value="1"/>
</dbReference>
<dbReference type="SUPFAM" id="SSF47175">
    <property type="entry name" value="Cytochromes"/>
    <property type="match status" value="1"/>
</dbReference>
<keyword evidence="4" id="KW-1185">Reference proteome</keyword>
<dbReference type="GO" id="GO:0022900">
    <property type="term" value="P:electron transport chain"/>
    <property type="evidence" value="ECO:0007669"/>
    <property type="project" value="InterPro"/>
</dbReference>
<dbReference type="RefSeq" id="WP_034958260.1">
    <property type="nucleotide sequence ID" value="NZ_JMIW01000001.1"/>
</dbReference>
<protein>
    <recommendedName>
        <fullName evidence="5">Cytochrome C</fullName>
    </recommendedName>
</protein>
<evidence type="ECO:0000256" key="2">
    <source>
        <dbReference type="SAM" id="SignalP"/>
    </source>
</evidence>
<dbReference type="InterPro" id="IPR002321">
    <property type="entry name" value="Cyt_c_II"/>
</dbReference>
<organism evidence="3 4">
    <name type="scientific">Erythrobacter longus</name>
    <dbReference type="NCBI Taxonomy" id="1044"/>
    <lineage>
        <taxon>Bacteria</taxon>
        <taxon>Pseudomonadati</taxon>
        <taxon>Pseudomonadota</taxon>
        <taxon>Alphaproteobacteria</taxon>
        <taxon>Sphingomonadales</taxon>
        <taxon>Erythrobacteraceae</taxon>
        <taxon>Erythrobacter/Porphyrobacter group</taxon>
        <taxon>Erythrobacter</taxon>
    </lineage>
</organism>
<evidence type="ECO:0000313" key="4">
    <source>
        <dbReference type="Proteomes" id="UP000027647"/>
    </source>
</evidence>
<dbReference type="STRING" id="1044.EH31_04295"/>
<dbReference type="Proteomes" id="UP000027647">
    <property type="component" value="Unassembled WGS sequence"/>
</dbReference>
<reference evidence="3 4" key="1">
    <citation type="submission" date="2014-04" db="EMBL/GenBank/DDBJ databases">
        <title>A comprehensive comparison of genomes of Erythrobacter spp. strains.</title>
        <authorList>
            <person name="Zheng Q."/>
        </authorList>
    </citation>
    <scope>NUCLEOTIDE SEQUENCE [LARGE SCALE GENOMIC DNA]</scope>
    <source>
        <strain evidence="3 4">DSM 6997</strain>
    </source>
</reference>
<keyword evidence="2" id="KW-0732">Signal</keyword>
<feature type="compositionally biased region" description="Low complexity" evidence="1">
    <location>
        <begin position="36"/>
        <end position="45"/>
    </location>
</feature>
<evidence type="ECO:0000313" key="3">
    <source>
        <dbReference type="EMBL" id="KEO91900.1"/>
    </source>
</evidence>
<dbReference type="GO" id="GO:0020037">
    <property type="term" value="F:heme binding"/>
    <property type="evidence" value="ECO:0007669"/>
    <property type="project" value="InterPro"/>
</dbReference>
<dbReference type="GO" id="GO:0009055">
    <property type="term" value="F:electron transfer activity"/>
    <property type="evidence" value="ECO:0007669"/>
    <property type="project" value="InterPro"/>
</dbReference>
<dbReference type="eggNOG" id="COG3909">
    <property type="taxonomic scope" value="Bacteria"/>
</dbReference>
<comment type="caution">
    <text evidence="3">The sequence shown here is derived from an EMBL/GenBank/DDBJ whole genome shotgun (WGS) entry which is preliminary data.</text>
</comment>
<proteinExistence type="predicted"/>
<evidence type="ECO:0008006" key="5">
    <source>
        <dbReference type="Google" id="ProtNLM"/>
    </source>
</evidence>
<gene>
    <name evidence="3" type="ORF">EH31_04295</name>
</gene>
<feature type="signal peptide" evidence="2">
    <location>
        <begin position="1"/>
        <end position="26"/>
    </location>
</feature>
<accession>A0A074MGF0</accession>
<dbReference type="OrthoDB" id="7596534at2"/>
<evidence type="ECO:0000256" key="1">
    <source>
        <dbReference type="SAM" id="MobiDB-lite"/>
    </source>
</evidence>
<dbReference type="GO" id="GO:0005506">
    <property type="term" value="F:iron ion binding"/>
    <property type="evidence" value="ECO:0007669"/>
    <property type="project" value="InterPro"/>
</dbReference>
<dbReference type="Gene3D" id="1.20.120.10">
    <property type="entry name" value="Cytochrome c/b562"/>
    <property type="match status" value="1"/>
</dbReference>
<name>A0A074MGF0_ERYLO</name>